<dbReference type="Proteomes" id="UP000186919">
    <property type="component" value="Unassembled WGS sequence"/>
</dbReference>
<dbReference type="GO" id="GO:0005886">
    <property type="term" value="C:plasma membrane"/>
    <property type="evidence" value="ECO:0007669"/>
    <property type="project" value="TreeGrafter"/>
</dbReference>
<dbReference type="Gene3D" id="2.30.110.10">
    <property type="entry name" value="Electron Transport, Fmn-binding Protein, Chain A"/>
    <property type="match status" value="1"/>
</dbReference>
<dbReference type="AlphaFoldDB" id="A0A179V9K5"/>
<dbReference type="InterPro" id="IPR004378">
    <property type="entry name" value="F420H2_quin_Rdtase"/>
</dbReference>
<dbReference type="GO" id="GO:0070967">
    <property type="term" value="F:coenzyme F420 binding"/>
    <property type="evidence" value="ECO:0007669"/>
    <property type="project" value="TreeGrafter"/>
</dbReference>
<evidence type="ECO:0000256" key="2">
    <source>
        <dbReference type="ARBA" id="ARBA00049106"/>
    </source>
</evidence>
<dbReference type="RefSeq" id="WP_081272213.1">
    <property type="nucleotide sequence ID" value="NZ_LQYE01000023.1"/>
</dbReference>
<name>A0A179V9K5_9MYCO</name>
<organism evidence="3 4">
    <name type="scientific">Mycobacteroides immunogenum</name>
    <dbReference type="NCBI Taxonomy" id="83262"/>
    <lineage>
        <taxon>Bacteria</taxon>
        <taxon>Bacillati</taxon>
        <taxon>Actinomycetota</taxon>
        <taxon>Actinomycetes</taxon>
        <taxon>Mycobacteriales</taxon>
        <taxon>Mycobacteriaceae</taxon>
        <taxon>Mycobacteroides</taxon>
    </lineage>
</organism>
<dbReference type="SUPFAM" id="SSF50475">
    <property type="entry name" value="FMN-binding split barrel"/>
    <property type="match status" value="1"/>
</dbReference>
<comment type="similarity">
    <text evidence="1">Belongs to the F420H(2)-dependent quinone reductase family.</text>
</comment>
<reference evidence="3 4" key="1">
    <citation type="submission" date="2016-01" db="EMBL/GenBank/DDBJ databases">
        <title>Mycobacterium immunogenum strain CD11_6 genome sequencing and assembly.</title>
        <authorList>
            <person name="Kaur G."/>
            <person name="Nair G.R."/>
            <person name="Mayilraj S."/>
        </authorList>
    </citation>
    <scope>NUCLEOTIDE SEQUENCE [LARGE SCALE GENOMIC DNA]</scope>
    <source>
        <strain evidence="3 4">CD11-6</strain>
    </source>
</reference>
<accession>A0A179V9K5</accession>
<dbReference type="PANTHER" id="PTHR39428:SF1">
    <property type="entry name" value="F420H(2)-DEPENDENT QUINONE REDUCTASE RV1261C"/>
    <property type="match status" value="1"/>
</dbReference>
<dbReference type="EMBL" id="LQYE01000023">
    <property type="protein sequence ID" value="OAT68287.1"/>
    <property type="molecule type" value="Genomic_DNA"/>
</dbReference>
<dbReference type="Pfam" id="PF04075">
    <property type="entry name" value="F420H2_quin_red"/>
    <property type="match status" value="1"/>
</dbReference>
<dbReference type="PANTHER" id="PTHR39428">
    <property type="entry name" value="F420H(2)-DEPENDENT QUINONE REDUCTASE RV1261C"/>
    <property type="match status" value="1"/>
</dbReference>
<comment type="caution">
    <text evidence="3">The sequence shown here is derived from an EMBL/GenBank/DDBJ whole genome shotgun (WGS) entry which is preliminary data.</text>
</comment>
<dbReference type="GO" id="GO:0016491">
    <property type="term" value="F:oxidoreductase activity"/>
    <property type="evidence" value="ECO:0007669"/>
    <property type="project" value="InterPro"/>
</dbReference>
<comment type="catalytic activity">
    <reaction evidence="2">
        <text>oxidized coenzyme F420-(gamma-L-Glu)(n) + a quinol + H(+) = reduced coenzyme F420-(gamma-L-Glu)(n) + a quinone</text>
        <dbReference type="Rhea" id="RHEA:39663"/>
        <dbReference type="Rhea" id="RHEA-COMP:12939"/>
        <dbReference type="Rhea" id="RHEA-COMP:14378"/>
        <dbReference type="ChEBI" id="CHEBI:15378"/>
        <dbReference type="ChEBI" id="CHEBI:24646"/>
        <dbReference type="ChEBI" id="CHEBI:132124"/>
        <dbReference type="ChEBI" id="CHEBI:133980"/>
        <dbReference type="ChEBI" id="CHEBI:139511"/>
    </reaction>
</comment>
<protein>
    <recommendedName>
        <fullName evidence="5">Nitroreductase</fullName>
    </recommendedName>
</protein>
<gene>
    <name evidence="3" type="ORF">AWB85_08175</name>
</gene>
<evidence type="ECO:0000256" key="1">
    <source>
        <dbReference type="ARBA" id="ARBA00008710"/>
    </source>
</evidence>
<proteinExistence type="inferred from homology"/>
<dbReference type="InterPro" id="IPR012349">
    <property type="entry name" value="Split_barrel_FMN-bd"/>
</dbReference>
<sequence>MTPTTLRRVDPGAQDDLLRRSYVAFLGTRAGRWTAINIAPKIDPWLLKISRGRLGMALMLPSTLITTIGARTGQPRTNAVLYFHDGDDVIVIASSYGRDRHPAWYYNLKANPRVTIGGGQQMTAVEVAEAAERDRLWGSADRVYPLFANYRVRAAALGRSIPIIRLSENV</sequence>
<dbReference type="NCBIfam" id="TIGR00026">
    <property type="entry name" value="hi_GC_TIGR00026"/>
    <property type="match status" value="1"/>
</dbReference>
<evidence type="ECO:0008006" key="5">
    <source>
        <dbReference type="Google" id="ProtNLM"/>
    </source>
</evidence>
<evidence type="ECO:0000313" key="3">
    <source>
        <dbReference type="EMBL" id="OAT68287.1"/>
    </source>
</evidence>
<evidence type="ECO:0000313" key="4">
    <source>
        <dbReference type="Proteomes" id="UP000186919"/>
    </source>
</evidence>